<protein>
    <submittedName>
        <fullName evidence="2">Uncharacterized protein</fullName>
    </submittedName>
</protein>
<keyword evidence="1" id="KW-0472">Membrane</keyword>
<sequence length="211" mass="24785">MKHNFDHLSKSSTLNQIEFSQESREKVMEKVAKYEKKSWFQTIGMKWLSATALLLLCMIPIYIIMTSLKDSGETIPSPETPPVEKLENQYYQLTIDKEYDENLRLINYDTEDELIKAYTKFTSQELAEETVNNQFRVESDGVYALEVDGPPRLDTNEEYQTNQMSETKYQVRQEPNGELYGADPIVVEYRYVEDHWIIEDRWVDVQDAPTN</sequence>
<name>N4WJI6_9BACI</name>
<dbReference type="Proteomes" id="UP000012283">
    <property type="component" value="Unassembled WGS sequence"/>
</dbReference>
<proteinExistence type="predicted"/>
<organism evidence="2 3">
    <name type="scientific">Gracilibacillus halophilus YIM-C55.5</name>
    <dbReference type="NCBI Taxonomy" id="1308866"/>
    <lineage>
        <taxon>Bacteria</taxon>
        <taxon>Bacillati</taxon>
        <taxon>Bacillota</taxon>
        <taxon>Bacilli</taxon>
        <taxon>Bacillales</taxon>
        <taxon>Bacillaceae</taxon>
        <taxon>Gracilibacillus</taxon>
    </lineage>
</organism>
<keyword evidence="1" id="KW-1133">Transmembrane helix</keyword>
<dbReference type="OrthoDB" id="1267107at2"/>
<dbReference type="STRING" id="1308866.J416_11387"/>
<keyword evidence="3" id="KW-1185">Reference proteome</keyword>
<evidence type="ECO:0000313" key="3">
    <source>
        <dbReference type="Proteomes" id="UP000012283"/>
    </source>
</evidence>
<dbReference type="PATRIC" id="fig|1308866.3.peg.2301"/>
<gene>
    <name evidence="2" type="ORF">J416_11387</name>
</gene>
<reference evidence="2 3" key="1">
    <citation type="submission" date="2013-03" db="EMBL/GenBank/DDBJ databases">
        <title>Draft genome sequence of Gracibacillus halophilus YIM-C55.5, a moderately halophilic and thermophilic organism from the Xiaochaidamu salt lake.</title>
        <authorList>
            <person name="Sugumar T."/>
            <person name="Polireddy D.R."/>
            <person name="Antony A."/>
            <person name="Madhava Y.R."/>
            <person name="Sivakumar N."/>
        </authorList>
    </citation>
    <scope>NUCLEOTIDE SEQUENCE [LARGE SCALE GENOMIC DNA]</scope>
    <source>
        <strain evidence="2 3">YIM-C55.5</strain>
    </source>
</reference>
<evidence type="ECO:0000313" key="2">
    <source>
        <dbReference type="EMBL" id="ENH96327.1"/>
    </source>
</evidence>
<accession>N4WJI6</accession>
<dbReference type="AlphaFoldDB" id="N4WJI6"/>
<dbReference type="EMBL" id="APML01000048">
    <property type="protein sequence ID" value="ENH96327.1"/>
    <property type="molecule type" value="Genomic_DNA"/>
</dbReference>
<keyword evidence="1" id="KW-0812">Transmembrane</keyword>
<feature type="transmembrane region" description="Helical" evidence="1">
    <location>
        <begin position="47"/>
        <end position="65"/>
    </location>
</feature>
<dbReference type="RefSeq" id="WP_003471048.1">
    <property type="nucleotide sequence ID" value="NZ_APML01000048.1"/>
</dbReference>
<comment type="caution">
    <text evidence="2">The sequence shown here is derived from an EMBL/GenBank/DDBJ whole genome shotgun (WGS) entry which is preliminary data.</text>
</comment>
<evidence type="ECO:0000256" key="1">
    <source>
        <dbReference type="SAM" id="Phobius"/>
    </source>
</evidence>